<keyword evidence="11" id="KW-1185">Reference proteome</keyword>
<feature type="active site" evidence="6">
    <location>
        <position position="350"/>
    </location>
</feature>
<comment type="similarity">
    <text evidence="1">Belongs to the peptidase C2 family.</text>
</comment>
<organism evidence="10 11">
    <name type="scientific">Nitzschia inconspicua</name>
    <dbReference type="NCBI Taxonomy" id="303405"/>
    <lineage>
        <taxon>Eukaryota</taxon>
        <taxon>Sar</taxon>
        <taxon>Stramenopiles</taxon>
        <taxon>Ochrophyta</taxon>
        <taxon>Bacillariophyta</taxon>
        <taxon>Bacillariophyceae</taxon>
        <taxon>Bacillariophycidae</taxon>
        <taxon>Bacillariales</taxon>
        <taxon>Bacillariaceae</taxon>
        <taxon>Nitzschia</taxon>
    </lineage>
</organism>
<dbReference type="Pfam" id="PF23625">
    <property type="entry name" value="UIM_2"/>
    <property type="match status" value="1"/>
</dbReference>
<reference evidence="10" key="1">
    <citation type="journal article" date="2021" name="Sci. Rep.">
        <title>Diploid genomic architecture of Nitzschia inconspicua, an elite biomass production diatom.</title>
        <authorList>
            <person name="Oliver A."/>
            <person name="Podell S."/>
            <person name="Pinowska A."/>
            <person name="Traller J.C."/>
            <person name="Smith S.R."/>
            <person name="McClure R."/>
            <person name="Beliaev A."/>
            <person name="Bohutskyi P."/>
            <person name="Hill E.A."/>
            <person name="Rabines A."/>
            <person name="Zheng H."/>
            <person name="Allen L.Z."/>
            <person name="Kuo A."/>
            <person name="Grigoriev I.V."/>
            <person name="Allen A.E."/>
            <person name="Hazlebeck D."/>
            <person name="Allen E.E."/>
        </authorList>
    </citation>
    <scope>NUCLEOTIDE SEQUENCE</scope>
    <source>
        <strain evidence="10">Hildebrandi</strain>
    </source>
</reference>
<evidence type="ECO:0000256" key="6">
    <source>
        <dbReference type="PROSITE-ProRule" id="PRU00239"/>
    </source>
</evidence>
<dbReference type="PROSITE" id="PS50330">
    <property type="entry name" value="UIM"/>
    <property type="match status" value="1"/>
</dbReference>
<sequence>MTSTPEVVDLSFSDDQRGICNNNHNHDATTKKMVVGTKYCEFSKPATASNHTKRQRNNLKNCFGDKNISDSTNADDDSDSIVETQIISTKNNSDNRNLMSATLLGKKRSNTSTVHNKATAADATTASKKARYLKICNATRPLTKTRPLQAGLVLEEDIFAASHHRGTGMEKAVEDCATVFLQQQHKRIANGERPLLFEDNEFSPQASSIDGIHKKSMFRSNTKKLPPGVSNTTTASKAKNPWIQDDNTSGDPTIDVPKCWCKRPAKLCFKRDGGKAYFACDVTYGSSSNGQNGTIKRCRYFSWAFRSELMPWYRFGQHNQHVLVQSPTTCNSTDTAFSAYDLVQGKVGDCWFLSALAVVAERPDLIQRLFQHQDATSAASVNATVTDWQHRDGQLGMVRVNLFLDGFWTQVVMDNFLPCVLGQINPKEEEELRRAIEESMKPNKEDKTLIGNNNNGKIRNPYAKRQHAFGDGRRLADGAKIKPTTASDSDPFALSETNLQVMQDTKRFLDKQRFRSINRTSPLDILDRPAESQDLAYSKARRNQLWVPFLEKAYAKVHGSYSAISGGHIAEAFLDLTGAPTLQIQWHQNGANNNSNIMEPRALWDKLLQWRAKRLPMGCGTDSSAEGIIGMHAYSILDVREISNVGVEFFQEQILTGTLGNVSGFTEYDGKVRLLRIRNPHGQGEWKGDFSDKSSKWTDLMLASGVSLPRTMANDGTFWIDYDNFLLGFANIDVVLAFQGNHAKSFSTNFPPKKSNHRCLRAFEVSLIDPQPGIETKDRVEVYVLGIQKSQRGAKQGRSDRKKSYKVSDMGLLVAEYPLDASQDNVDDVQFSLVHGQMFGFRRNGHYRLVLDRNKCTRMVVMPISFGHPAATDHEFSFAVRFNAEYPLMIREVASVPRMDRVLSDFLFQPKPPSFYLETRQGKKMVLWEDSNFKIVQVDCLGNQGGTVFVYLVAKRLGHGQKLNPISFTVEALCRGMSCRTVEGLQEHETVAKGEKFKAAWRKFAATFSAESTSRLLMVLFQSGQDTEMGSINCSIGTPLGGSEFNKACHRTTLERYWTTGQPNDLSYEEQGIFHPVKAMDPNRFRLCAQNQDVNAWVDCHAAHQPISEEEDLQKAIELSHQHQADRQFQEALRRSQQDTDVNNPVKVAEMAEFHDDDDLAVAIALSLQAATSKKIEDAIDLTKYEVPDGNRMSKTGSNEIILLDDSDDDEKKEEAITQVIGGGEASTYSEYKGEKKCAVFSHVLDPKAKRQLAAEAALKRLNEKRNCR</sequence>
<dbReference type="SMART" id="SM00726">
    <property type="entry name" value="UIM"/>
    <property type="match status" value="3"/>
</dbReference>
<dbReference type="SMART" id="SM00230">
    <property type="entry name" value="CysPc"/>
    <property type="match status" value="1"/>
</dbReference>
<dbReference type="GO" id="GO:0006508">
    <property type="term" value="P:proteolysis"/>
    <property type="evidence" value="ECO:0007669"/>
    <property type="project" value="UniProtKB-KW"/>
</dbReference>
<comment type="caution">
    <text evidence="10">The sequence shown here is derived from an EMBL/GenBank/DDBJ whole genome shotgun (WGS) entry which is preliminary data.</text>
</comment>
<gene>
    <name evidence="9" type="ORF">IV203_004728</name>
    <name evidence="10" type="ORF">IV203_028623</name>
</gene>
<keyword evidence="4 6" id="KW-0788">Thiol protease</keyword>
<evidence type="ECO:0000313" key="9">
    <source>
        <dbReference type="EMBL" id="KAG7338330.1"/>
    </source>
</evidence>
<dbReference type="PANTHER" id="PTHR10183:SF379">
    <property type="entry name" value="CALPAIN-5"/>
    <property type="match status" value="1"/>
</dbReference>
<dbReference type="InterPro" id="IPR003903">
    <property type="entry name" value="UIM_dom"/>
</dbReference>
<proteinExistence type="inferred from homology"/>
<dbReference type="Proteomes" id="UP000693970">
    <property type="component" value="Unassembled WGS sequence"/>
</dbReference>
<feature type="region of interest" description="Disordered" evidence="7">
    <location>
        <begin position="220"/>
        <end position="248"/>
    </location>
</feature>
<reference evidence="10" key="2">
    <citation type="submission" date="2021-04" db="EMBL/GenBank/DDBJ databases">
        <authorList>
            <person name="Podell S."/>
        </authorList>
    </citation>
    <scope>NUCLEOTIDE SEQUENCE</scope>
    <source>
        <strain evidence="10">Hildebrandi</strain>
    </source>
</reference>
<evidence type="ECO:0000313" key="10">
    <source>
        <dbReference type="EMBL" id="KAG7365953.1"/>
    </source>
</evidence>
<dbReference type="Pfam" id="PF00648">
    <property type="entry name" value="Peptidase_C2"/>
    <property type="match status" value="2"/>
</dbReference>
<evidence type="ECO:0000256" key="4">
    <source>
        <dbReference type="ARBA" id="ARBA00022807"/>
    </source>
</evidence>
<dbReference type="OrthoDB" id="205770at2759"/>
<dbReference type="Pfam" id="PF02809">
    <property type="entry name" value="UIM"/>
    <property type="match status" value="2"/>
</dbReference>
<evidence type="ECO:0000259" key="8">
    <source>
        <dbReference type="PROSITE" id="PS50203"/>
    </source>
</evidence>
<feature type="active site" evidence="5 6">
    <location>
        <position position="679"/>
    </location>
</feature>
<name>A0A9K3PZW1_9STRA</name>
<evidence type="ECO:0000256" key="5">
    <source>
        <dbReference type="PIRSR" id="PIRSR622684-1"/>
    </source>
</evidence>
<accession>A0A9K3PZW1</accession>
<evidence type="ECO:0000256" key="7">
    <source>
        <dbReference type="SAM" id="MobiDB-lite"/>
    </source>
</evidence>
<protein>
    <submittedName>
        <fullName evidence="10">Calpain family cysteine protease</fullName>
    </submittedName>
</protein>
<dbReference type="EMBL" id="JAGRRH010000007">
    <property type="protein sequence ID" value="KAG7365953.1"/>
    <property type="molecule type" value="Genomic_DNA"/>
</dbReference>
<keyword evidence="2 6" id="KW-0645">Protease</keyword>
<keyword evidence="3 6" id="KW-0378">Hydrolase</keyword>
<dbReference type="GO" id="GO:0004198">
    <property type="term" value="F:calcium-dependent cysteine-type endopeptidase activity"/>
    <property type="evidence" value="ECO:0007669"/>
    <property type="project" value="InterPro"/>
</dbReference>
<dbReference type="AlphaFoldDB" id="A0A9K3PZW1"/>
<evidence type="ECO:0000256" key="2">
    <source>
        <dbReference type="ARBA" id="ARBA00022670"/>
    </source>
</evidence>
<dbReference type="EMBL" id="JAGRRH010000059">
    <property type="protein sequence ID" value="KAG7338330.1"/>
    <property type="molecule type" value="Genomic_DNA"/>
</dbReference>
<feature type="active site" evidence="5 6">
    <location>
        <position position="632"/>
    </location>
</feature>
<dbReference type="PROSITE" id="PS50203">
    <property type="entry name" value="CALPAIN_CAT"/>
    <property type="match status" value="1"/>
</dbReference>
<dbReference type="PANTHER" id="PTHR10183">
    <property type="entry name" value="CALPAIN"/>
    <property type="match status" value="1"/>
</dbReference>
<evidence type="ECO:0000256" key="1">
    <source>
        <dbReference type="ARBA" id="ARBA00007623"/>
    </source>
</evidence>
<evidence type="ECO:0000256" key="3">
    <source>
        <dbReference type="ARBA" id="ARBA00022801"/>
    </source>
</evidence>
<dbReference type="InterPro" id="IPR022684">
    <property type="entry name" value="Calpain_cysteine_protease"/>
</dbReference>
<evidence type="ECO:0000313" key="11">
    <source>
        <dbReference type="Proteomes" id="UP000693970"/>
    </source>
</evidence>
<dbReference type="InterPro" id="IPR001300">
    <property type="entry name" value="Peptidase_C2_calpain_cat"/>
</dbReference>
<feature type="domain" description="Calpain catalytic" evidence="8">
    <location>
        <begin position="306"/>
        <end position="734"/>
    </location>
</feature>
<dbReference type="PROSITE" id="PS00139">
    <property type="entry name" value="THIOL_PROTEASE_CYS"/>
    <property type="match status" value="1"/>
</dbReference>
<dbReference type="InterPro" id="IPR000169">
    <property type="entry name" value="Pept_cys_AS"/>
</dbReference>